<reference evidence="4 5" key="1">
    <citation type="submission" date="2021-01" db="EMBL/GenBank/DDBJ databases">
        <title>Whole genome shotgun sequence of Actinoplanes couchii NBRC 106145.</title>
        <authorList>
            <person name="Komaki H."/>
            <person name="Tamura T."/>
        </authorList>
    </citation>
    <scope>NUCLEOTIDE SEQUENCE [LARGE SCALE GENOMIC DNA]</scope>
    <source>
        <strain evidence="4 5">NBRC 106145</strain>
    </source>
</reference>
<evidence type="ECO:0000259" key="3">
    <source>
        <dbReference type="Pfam" id="PF00248"/>
    </source>
</evidence>
<evidence type="ECO:0000256" key="2">
    <source>
        <dbReference type="SAM" id="MobiDB-lite"/>
    </source>
</evidence>
<dbReference type="RefSeq" id="WP_310380828.1">
    <property type="nucleotide sequence ID" value="NZ_JAVDQL010000001.1"/>
</dbReference>
<gene>
    <name evidence="4" type="ORF">Aco03nite_099530</name>
</gene>
<keyword evidence="5" id="KW-1185">Reference proteome</keyword>
<comment type="caution">
    <text evidence="4">The sequence shown here is derived from an EMBL/GenBank/DDBJ whole genome shotgun (WGS) entry which is preliminary data.</text>
</comment>
<dbReference type="InterPro" id="IPR036812">
    <property type="entry name" value="NAD(P)_OxRdtase_dom_sf"/>
</dbReference>
<evidence type="ECO:0000313" key="4">
    <source>
        <dbReference type="EMBL" id="GID61549.1"/>
    </source>
</evidence>
<dbReference type="Pfam" id="PF00248">
    <property type="entry name" value="Aldo_ket_red"/>
    <property type="match status" value="1"/>
</dbReference>
<sequence length="109" mass="11510">MRTRTLGTDLHVSAIGFGAMGMSQSYGPGPDRDANIALLRAAVERGVTFFDTAEVYGPFVNEELVGEPCSPSGIRWSSRPSSGSPSAPTANRPACRAGRNTLSRSPTPR</sequence>
<dbReference type="SUPFAM" id="SSF51430">
    <property type="entry name" value="NAD(P)-linked oxidoreductase"/>
    <property type="match status" value="1"/>
</dbReference>
<feature type="region of interest" description="Disordered" evidence="2">
    <location>
        <begin position="69"/>
        <end position="109"/>
    </location>
</feature>
<evidence type="ECO:0000313" key="5">
    <source>
        <dbReference type="Proteomes" id="UP000612282"/>
    </source>
</evidence>
<protein>
    <recommendedName>
        <fullName evidence="3">NADP-dependent oxidoreductase domain-containing protein</fullName>
    </recommendedName>
</protein>
<feature type="compositionally biased region" description="Low complexity" evidence="2">
    <location>
        <begin position="70"/>
        <end position="88"/>
    </location>
</feature>
<dbReference type="PANTHER" id="PTHR43625">
    <property type="entry name" value="AFLATOXIN B1 ALDEHYDE REDUCTASE"/>
    <property type="match status" value="1"/>
</dbReference>
<dbReference type="InterPro" id="IPR023210">
    <property type="entry name" value="NADP_OxRdtase_dom"/>
</dbReference>
<name>A0ABQ3XSS2_9ACTN</name>
<feature type="domain" description="NADP-dependent oxidoreductase" evidence="3">
    <location>
        <begin position="14"/>
        <end position="67"/>
    </location>
</feature>
<dbReference type="Gene3D" id="3.20.20.100">
    <property type="entry name" value="NADP-dependent oxidoreductase domain"/>
    <property type="match status" value="1"/>
</dbReference>
<dbReference type="InterPro" id="IPR050791">
    <property type="entry name" value="Aldo-Keto_reductase"/>
</dbReference>
<evidence type="ECO:0000256" key="1">
    <source>
        <dbReference type="ARBA" id="ARBA00023002"/>
    </source>
</evidence>
<keyword evidence="1" id="KW-0560">Oxidoreductase</keyword>
<feature type="compositionally biased region" description="Polar residues" evidence="2">
    <location>
        <begin position="100"/>
        <end position="109"/>
    </location>
</feature>
<accession>A0ABQ3XSS2</accession>
<dbReference type="Proteomes" id="UP000612282">
    <property type="component" value="Unassembled WGS sequence"/>
</dbReference>
<dbReference type="PANTHER" id="PTHR43625:SF77">
    <property type="entry name" value="ALDO-KETO REDUCTASE"/>
    <property type="match status" value="1"/>
</dbReference>
<dbReference type="EMBL" id="BOMG01000129">
    <property type="protein sequence ID" value="GID61549.1"/>
    <property type="molecule type" value="Genomic_DNA"/>
</dbReference>
<proteinExistence type="predicted"/>
<organism evidence="4 5">
    <name type="scientific">Actinoplanes couchii</name>
    <dbReference type="NCBI Taxonomy" id="403638"/>
    <lineage>
        <taxon>Bacteria</taxon>
        <taxon>Bacillati</taxon>
        <taxon>Actinomycetota</taxon>
        <taxon>Actinomycetes</taxon>
        <taxon>Micromonosporales</taxon>
        <taxon>Micromonosporaceae</taxon>
        <taxon>Actinoplanes</taxon>
    </lineage>
</organism>